<sequence length="126" mass="13964">MFWGSCIFLQVSIVFLQAVRCNTLGVPSFVGRALGCIPCAAAGMPPRSLTQPMSYDTQESCFGKLYRIFGRYRCKTKILDGKGNNSALVSAKRKCYGNHSLLYRSGREQCKAINENSLGSVKRKKI</sequence>
<keyword evidence="2" id="KW-1185">Reference proteome</keyword>
<dbReference type="EMBL" id="FQYX01000023">
    <property type="protein sequence ID" value="SHJ50917.1"/>
    <property type="molecule type" value="Genomic_DNA"/>
</dbReference>
<evidence type="ECO:0000313" key="2">
    <source>
        <dbReference type="Proteomes" id="UP000184231"/>
    </source>
</evidence>
<dbReference type="Proteomes" id="UP000184231">
    <property type="component" value="Unassembled WGS sequence"/>
</dbReference>
<accession>A0A1M6JW45</accession>
<organism evidence="1 2">
    <name type="scientific">Arenibacter nanhaiticus</name>
    <dbReference type="NCBI Taxonomy" id="558155"/>
    <lineage>
        <taxon>Bacteria</taxon>
        <taxon>Pseudomonadati</taxon>
        <taxon>Bacteroidota</taxon>
        <taxon>Flavobacteriia</taxon>
        <taxon>Flavobacteriales</taxon>
        <taxon>Flavobacteriaceae</taxon>
        <taxon>Arenibacter</taxon>
    </lineage>
</organism>
<protein>
    <submittedName>
        <fullName evidence="1">Uncharacterized protein</fullName>
    </submittedName>
</protein>
<reference evidence="1 2" key="1">
    <citation type="submission" date="2016-11" db="EMBL/GenBank/DDBJ databases">
        <authorList>
            <person name="Jaros S."/>
            <person name="Januszkiewicz K."/>
            <person name="Wedrychowicz H."/>
        </authorList>
    </citation>
    <scope>NUCLEOTIDE SEQUENCE [LARGE SCALE GENOMIC DNA]</scope>
    <source>
        <strain evidence="1 2">CGMCC 1.8863</strain>
    </source>
</reference>
<proteinExistence type="predicted"/>
<evidence type="ECO:0000313" key="1">
    <source>
        <dbReference type="EMBL" id="SHJ50917.1"/>
    </source>
</evidence>
<gene>
    <name evidence="1" type="ORF">SAMN04487911_12339</name>
</gene>
<name>A0A1M6JW45_9FLAO</name>
<dbReference type="AlphaFoldDB" id="A0A1M6JW45"/>